<evidence type="ECO:0000256" key="6">
    <source>
        <dbReference type="ARBA" id="ARBA00022822"/>
    </source>
</evidence>
<evidence type="ECO:0000256" key="7">
    <source>
        <dbReference type="ARBA" id="ARBA00022898"/>
    </source>
</evidence>
<comment type="function">
    <text evidence="11">The beta subunit is responsible for the synthesis of L-tryptophan from indole and L-serine.</text>
</comment>
<comment type="caution">
    <text evidence="13">The sequence shown here is derived from an EMBL/GenBank/DDBJ whole genome shotgun (WGS) entry which is preliminary data.</text>
</comment>
<reference evidence="13 14" key="1">
    <citation type="submission" date="2024-11" db="EMBL/GenBank/DDBJ databases">
        <authorList>
            <person name="Lucas J.A."/>
        </authorList>
    </citation>
    <scope>NUCLEOTIDE SEQUENCE [LARGE SCALE GENOMIC DNA]</scope>
    <source>
        <strain evidence="13 14">Z 5.4</strain>
    </source>
</reference>
<dbReference type="EC" id="4.2.1.20" evidence="11"/>
<keyword evidence="7 11" id="KW-0663">Pyridoxal phosphate</keyword>
<dbReference type="PANTHER" id="PTHR48077:SF3">
    <property type="entry name" value="TRYPTOPHAN SYNTHASE"/>
    <property type="match status" value="1"/>
</dbReference>
<dbReference type="InterPro" id="IPR036052">
    <property type="entry name" value="TrpB-like_PALP_sf"/>
</dbReference>
<evidence type="ECO:0000256" key="1">
    <source>
        <dbReference type="ARBA" id="ARBA00001933"/>
    </source>
</evidence>
<dbReference type="InterPro" id="IPR006654">
    <property type="entry name" value="Trp_synth_beta"/>
</dbReference>
<feature type="modified residue" description="N6-(pyridoxal phosphate)lysine" evidence="11">
    <location>
        <position position="92"/>
    </location>
</feature>
<comment type="subunit">
    <text evidence="4 11">Tetramer of two alpha and two beta chains.</text>
</comment>
<keyword evidence="5 11" id="KW-0028">Amino-acid biosynthesis</keyword>
<evidence type="ECO:0000256" key="11">
    <source>
        <dbReference type="HAMAP-Rule" id="MF_00133"/>
    </source>
</evidence>
<evidence type="ECO:0000256" key="5">
    <source>
        <dbReference type="ARBA" id="ARBA00022605"/>
    </source>
</evidence>
<dbReference type="EMBL" id="JBJHQH010000011">
    <property type="protein sequence ID" value="MFK9092934.1"/>
    <property type="molecule type" value="Genomic_DNA"/>
</dbReference>
<dbReference type="GO" id="GO:0004834">
    <property type="term" value="F:tryptophan synthase activity"/>
    <property type="evidence" value="ECO:0007669"/>
    <property type="project" value="UniProtKB-EC"/>
</dbReference>
<evidence type="ECO:0000256" key="9">
    <source>
        <dbReference type="ARBA" id="ARBA00023239"/>
    </source>
</evidence>
<organism evidence="13 14">
    <name type="scientific">Bacillus salipaludis</name>
    <dbReference type="NCBI Taxonomy" id="2547811"/>
    <lineage>
        <taxon>Bacteria</taxon>
        <taxon>Bacillati</taxon>
        <taxon>Bacillota</taxon>
        <taxon>Bacilli</taxon>
        <taxon>Bacillales</taxon>
        <taxon>Bacillaceae</taxon>
        <taxon>Bacillus</taxon>
    </lineage>
</organism>
<evidence type="ECO:0000256" key="10">
    <source>
        <dbReference type="ARBA" id="ARBA00049047"/>
    </source>
</evidence>
<evidence type="ECO:0000256" key="3">
    <source>
        <dbReference type="ARBA" id="ARBA00009982"/>
    </source>
</evidence>
<dbReference type="RefSeq" id="WP_406581492.1">
    <property type="nucleotide sequence ID" value="NZ_JBJHQH010000011.1"/>
</dbReference>
<dbReference type="InterPro" id="IPR006653">
    <property type="entry name" value="Trp_synth_b_CS"/>
</dbReference>
<evidence type="ECO:0000256" key="2">
    <source>
        <dbReference type="ARBA" id="ARBA00004733"/>
    </source>
</evidence>
<dbReference type="CDD" id="cd06446">
    <property type="entry name" value="Trp-synth_B"/>
    <property type="match status" value="1"/>
</dbReference>
<dbReference type="NCBIfam" id="TIGR00263">
    <property type="entry name" value="trpB"/>
    <property type="match status" value="1"/>
</dbReference>
<comment type="catalytic activity">
    <reaction evidence="10 11">
        <text>(1S,2R)-1-C-(indol-3-yl)glycerol 3-phosphate + L-serine = D-glyceraldehyde 3-phosphate + L-tryptophan + H2O</text>
        <dbReference type="Rhea" id="RHEA:10532"/>
        <dbReference type="ChEBI" id="CHEBI:15377"/>
        <dbReference type="ChEBI" id="CHEBI:33384"/>
        <dbReference type="ChEBI" id="CHEBI:57912"/>
        <dbReference type="ChEBI" id="CHEBI:58866"/>
        <dbReference type="ChEBI" id="CHEBI:59776"/>
        <dbReference type="EC" id="4.2.1.20"/>
    </reaction>
</comment>
<dbReference type="Proteomes" id="UP001623041">
    <property type="component" value="Unassembled WGS sequence"/>
</dbReference>
<dbReference type="PIRSF" id="PIRSF001413">
    <property type="entry name" value="Trp_syn_beta"/>
    <property type="match status" value="1"/>
</dbReference>
<evidence type="ECO:0000313" key="13">
    <source>
        <dbReference type="EMBL" id="MFK9092934.1"/>
    </source>
</evidence>
<evidence type="ECO:0000259" key="12">
    <source>
        <dbReference type="Pfam" id="PF00291"/>
    </source>
</evidence>
<comment type="similarity">
    <text evidence="3 11">Belongs to the TrpB family.</text>
</comment>
<comment type="cofactor">
    <cofactor evidence="1 11">
        <name>pyridoxal 5'-phosphate</name>
        <dbReference type="ChEBI" id="CHEBI:597326"/>
    </cofactor>
</comment>
<gene>
    <name evidence="11 13" type="primary">trpB</name>
    <name evidence="13" type="ORF">ACJEBI_15780</name>
</gene>
<sequence length="401" mass="43461">MSTYTLPNERGHFGIFGGRFVPETLMKAVIELNEAYNTAKKDPSFQAEIARLLKDYVGRETPLYFAENLTKHTGGANIFLKREDLNHTGAHKINNAIGQALLAVRMGKRRIVAETGAGQHGVATATVCALLNLDCIIFMGEEDIKRQALNVFRMELLGAKVVGVTSGSATLKDAVNEALRYWVANVDDTHYLLGSVMGPHPFPVMVRDFQSVIGKETREQFLLMEGCLPDAVVACIGGGSNAMGMFYPFIEDEEVQLHGVEAAGAGVDTDFHAASLTKGRPGVLHGALMYLLQSEDGQIQEAHSISAGLDYPGVGPEHSHLKDSGRANYFSITDDEALDAFQLLSKLEGIIPALESAHAVAYAIKLAARLKDSENIVVCLSGRGDKDVDTVKARFEGRNKK</sequence>
<dbReference type="InterPro" id="IPR023026">
    <property type="entry name" value="Trp_synth_beta/beta-like"/>
</dbReference>
<dbReference type="SUPFAM" id="SSF53686">
    <property type="entry name" value="Tryptophan synthase beta subunit-like PLP-dependent enzymes"/>
    <property type="match status" value="1"/>
</dbReference>
<keyword evidence="14" id="KW-1185">Reference proteome</keyword>
<dbReference type="PANTHER" id="PTHR48077">
    <property type="entry name" value="TRYPTOPHAN SYNTHASE-RELATED"/>
    <property type="match status" value="1"/>
</dbReference>
<dbReference type="PROSITE" id="PS00168">
    <property type="entry name" value="TRP_SYNTHASE_BETA"/>
    <property type="match status" value="1"/>
</dbReference>
<accession>A0ABW8RJL1</accession>
<dbReference type="Gene3D" id="3.40.50.1100">
    <property type="match status" value="2"/>
</dbReference>
<evidence type="ECO:0000313" key="14">
    <source>
        <dbReference type="Proteomes" id="UP001623041"/>
    </source>
</evidence>
<keyword evidence="6 11" id="KW-0822">Tryptophan biosynthesis</keyword>
<keyword evidence="9 11" id="KW-0456">Lyase</keyword>
<feature type="domain" description="Tryptophan synthase beta chain-like PALP" evidence="12">
    <location>
        <begin position="58"/>
        <end position="382"/>
    </location>
</feature>
<keyword evidence="8 11" id="KW-0057">Aromatic amino acid biosynthesis</keyword>
<protein>
    <recommendedName>
        <fullName evidence="11">Tryptophan synthase beta chain</fullName>
        <ecNumber evidence="11">4.2.1.20</ecNumber>
    </recommendedName>
</protein>
<comment type="pathway">
    <text evidence="2 11">Amino-acid biosynthesis; L-tryptophan biosynthesis; L-tryptophan from chorismate: step 5/5.</text>
</comment>
<dbReference type="HAMAP" id="MF_00133">
    <property type="entry name" value="Trp_synth_beta"/>
    <property type="match status" value="1"/>
</dbReference>
<evidence type="ECO:0000256" key="4">
    <source>
        <dbReference type="ARBA" id="ARBA00011270"/>
    </source>
</evidence>
<name>A0ABW8RJL1_9BACI</name>
<evidence type="ECO:0000256" key="8">
    <source>
        <dbReference type="ARBA" id="ARBA00023141"/>
    </source>
</evidence>
<dbReference type="Pfam" id="PF00291">
    <property type="entry name" value="PALP"/>
    <property type="match status" value="1"/>
</dbReference>
<proteinExistence type="inferred from homology"/>
<dbReference type="InterPro" id="IPR001926">
    <property type="entry name" value="TrpB-like_PALP"/>
</dbReference>